<sequence length="239" mass="26497">MIPAVPVWVKVRKILCSFSDFIFLAEFFDLTMKKYVSKFHYLTHDLPGFSHIRQVQMACSAGANWIQYRCLTKPEDELVDEINEIAEICDEWGATLIIANHYDLIDRVDAQGVHIDDIDADLPTIRKVIGQDKTLGVSAANISEVLKLQNTGVVDYFTYGPFATAVNDGADDKPALGFSGYRDLEKLNIGIPVIAVGGIRPGDVENLLQTGVNGIAISSAIIQVANPAEMIKEFYRKLY</sequence>
<dbReference type="InterPro" id="IPR013785">
    <property type="entry name" value="Aldolase_TIM"/>
</dbReference>
<proteinExistence type="predicted"/>
<protein>
    <submittedName>
        <fullName evidence="4">Thiamine-phosphate pyrophosphorylase</fullName>
    </submittedName>
</protein>
<name>A0A316H6M5_9SPHI</name>
<evidence type="ECO:0000313" key="5">
    <source>
        <dbReference type="Proteomes" id="UP000245678"/>
    </source>
</evidence>
<dbReference type="GO" id="GO:0005737">
    <property type="term" value="C:cytoplasm"/>
    <property type="evidence" value="ECO:0007669"/>
    <property type="project" value="TreeGrafter"/>
</dbReference>
<dbReference type="Proteomes" id="UP000245678">
    <property type="component" value="Unassembled WGS sequence"/>
</dbReference>
<dbReference type="EMBL" id="QGHA01000012">
    <property type="protein sequence ID" value="PWK72528.1"/>
    <property type="molecule type" value="Genomic_DNA"/>
</dbReference>
<evidence type="ECO:0000256" key="2">
    <source>
        <dbReference type="ARBA" id="ARBA00022977"/>
    </source>
</evidence>
<dbReference type="Pfam" id="PF02581">
    <property type="entry name" value="TMP-TENI"/>
    <property type="match status" value="1"/>
</dbReference>
<dbReference type="Gene3D" id="3.20.20.70">
    <property type="entry name" value="Aldolase class I"/>
    <property type="match status" value="1"/>
</dbReference>
<organism evidence="4 5">
    <name type="scientific">Mucilaginibacter oryzae</name>
    <dbReference type="NCBI Taxonomy" id="468058"/>
    <lineage>
        <taxon>Bacteria</taxon>
        <taxon>Pseudomonadati</taxon>
        <taxon>Bacteroidota</taxon>
        <taxon>Sphingobacteriia</taxon>
        <taxon>Sphingobacteriales</taxon>
        <taxon>Sphingobacteriaceae</taxon>
        <taxon>Mucilaginibacter</taxon>
    </lineage>
</organism>
<dbReference type="AlphaFoldDB" id="A0A316H6M5"/>
<keyword evidence="2" id="KW-0784">Thiamine biosynthesis</keyword>
<feature type="domain" description="Thiamine phosphate synthase/TenI" evidence="3">
    <location>
        <begin position="50"/>
        <end position="221"/>
    </location>
</feature>
<comment type="caution">
    <text evidence="4">The sequence shown here is derived from an EMBL/GenBank/DDBJ whole genome shotgun (WGS) entry which is preliminary data.</text>
</comment>
<accession>A0A316H6M5</accession>
<reference evidence="4 5" key="1">
    <citation type="submission" date="2018-05" db="EMBL/GenBank/DDBJ databases">
        <title>Genomic Encyclopedia of Archaeal and Bacterial Type Strains, Phase II (KMG-II): from individual species to whole genera.</title>
        <authorList>
            <person name="Goeker M."/>
        </authorList>
    </citation>
    <scope>NUCLEOTIDE SEQUENCE [LARGE SCALE GENOMIC DNA]</scope>
    <source>
        <strain evidence="4 5">DSM 19975</strain>
    </source>
</reference>
<dbReference type="InterPro" id="IPR022998">
    <property type="entry name" value="ThiamineP_synth_TenI"/>
</dbReference>
<evidence type="ECO:0000256" key="1">
    <source>
        <dbReference type="ARBA" id="ARBA00004948"/>
    </source>
</evidence>
<comment type="pathway">
    <text evidence="1">Cofactor biosynthesis; thiamine diphosphate biosynthesis.</text>
</comment>
<evidence type="ECO:0000259" key="3">
    <source>
        <dbReference type="Pfam" id="PF02581"/>
    </source>
</evidence>
<dbReference type="SUPFAM" id="SSF51391">
    <property type="entry name" value="Thiamin phosphate synthase"/>
    <property type="match status" value="1"/>
</dbReference>
<dbReference type="GO" id="GO:0009228">
    <property type="term" value="P:thiamine biosynthetic process"/>
    <property type="evidence" value="ECO:0007669"/>
    <property type="project" value="UniProtKB-KW"/>
</dbReference>
<evidence type="ECO:0000313" key="4">
    <source>
        <dbReference type="EMBL" id="PWK72528.1"/>
    </source>
</evidence>
<keyword evidence="5" id="KW-1185">Reference proteome</keyword>
<dbReference type="GO" id="GO:0004789">
    <property type="term" value="F:thiamine-phosphate diphosphorylase activity"/>
    <property type="evidence" value="ECO:0007669"/>
    <property type="project" value="TreeGrafter"/>
</dbReference>
<dbReference type="PANTHER" id="PTHR20857">
    <property type="entry name" value="THIAMINE-PHOSPHATE PYROPHOSPHORYLASE"/>
    <property type="match status" value="1"/>
</dbReference>
<dbReference type="CDD" id="cd00564">
    <property type="entry name" value="TMP_TenI"/>
    <property type="match status" value="1"/>
</dbReference>
<gene>
    <name evidence="4" type="ORF">LX99_04386</name>
</gene>
<dbReference type="PANTHER" id="PTHR20857:SF15">
    <property type="entry name" value="THIAMINE-PHOSPHATE SYNTHASE"/>
    <property type="match status" value="1"/>
</dbReference>
<dbReference type="InterPro" id="IPR036206">
    <property type="entry name" value="ThiamineP_synth_sf"/>
</dbReference>